<proteinExistence type="predicted"/>
<evidence type="ECO:0000313" key="2">
    <source>
        <dbReference type="EMBL" id="RBP35118.1"/>
    </source>
</evidence>
<reference evidence="2 3" key="1">
    <citation type="submission" date="2018-06" db="EMBL/GenBank/DDBJ databases">
        <title>Genomic Encyclopedia of Type Strains, Phase IV (KMG-IV): sequencing the most valuable type-strain genomes for metagenomic binning, comparative biology and taxonomic classification.</title>
        <authorList>
            <person name="Goeker M."/>
        </authorList>
    </citation>
    <scope>NUCLEOTIDE SEQUENCE [LARGE SCALE GENOMIC DNA]</scope>
    <source>
        <strain evidence="2 3">DSM 25520</strain>
    </source>
</reference>
<keyword evidence="1" id="KW-0472">Membrane</keyword>
<keyword evidence="1" id="KW-0812">Transmembrane</keyword>
<dbReference type="AlphaFoldDB" id="A0A366GZW3"/>
<dbReference type="EMBL" id="QNRQ01000020">
    <property type="protein sequence ID" value="RBP35118.1"/>
    <property type="molecule type" value="Genomic_DNA"/>
</dbReference>
<keyword evidence="3" id="KW-1185">Reference proteome</keyword>
<organism evidence="2 3">
    <name type="scientific">Eoetvoesiella caeni</name>
    <dbReference type="NCBI Taxonomy" id="645616"/>
    <lineage>
        <taxon>Bacteria</taxon>
        <taxon>Pseudomonadati</taxon>
        <taxon>Pseudomonadota</taxon>
        <taxon>Betaproteobacteria</taxon>
        <taxon>Burkholderiales</taxon>
        <taxon>Alcaligenaceae</taxon>
        <taxon>Eoetvoesiella</taxon>
    </lineage>
</organism>
<keyword evidence="1" id="KW-1133">Transmembrane helix</keyword>
<name>A0A366GZW3_9BURK</name>
<evidence type="ECO:0000256" key="1">
    <source>
        <dbReference type="SAM" id="Phobius"/>
    </source>
</evidence>
<feature type="transmembrane region" description="Helical" evidence="1">
    <location>
        <begin position="21"/>
        <end position="38"/>
    </location>
</feature>
<protein>
    <submittedName>
        <fullName evidence="2">Uncharacterized protein</fullName>
    </submittedName>
</protein>
<dbReference type="Proteomes" id="UP000253628">
    <property type="component" value="Unassembled WGS sequence"/>
</dbReference>
<comment type="caution">
    <text evidence="2">The sequence shown here is derived from an EMBL/GenBank/DDBJ whole genome shotgun (WGS) entry which is preliminary data.</text>
</comment>
<evidence type="ECO:0000313" key="3">
    <source>
        <dbReference type="Proteomes" id="UP000253628"/>
    </source>
</evidence>
<gene>
    <name evidence="2" type="ORF">DFR37_12046</name>
</gene>
<accession>A0A366GZW3</accession>
<sequence>MSFITSEVARLAPDTEKTGKNVALGVTGALFLVPLFFMDFSQSEQIEINAYRQRYNHLAILSMEKGCETERRPIEIPVAKRKEVMPTRGTTGS</sequence>